<evidence type="ECO:0000313" key="1">
    <source>
        <dbReference type="EMBL" id="MBB6453652.1"/>
    </source>
</evidence>
<keyword evidence="2" id="KW-1185">Reference proteome</keyword>
<dbReference type="Gene3D" id="1.10.287.1100">
    <property type="entry name" value="Sporulation inhibitor A"/>
    <property type="match status" value="1"/>
</dbReference>
<comment type="caution">
    <text evidence="1">The sequence shown here is derived from an EMBL/GenBank/DDBJ whole genome shotgun (WGS) entry which is preliminary data.</text>
</comment>
<dbReference type="InterPro" id="IPR015064">
    <property type="entry name" value="Sda"/>
</dbReference>
<proteinExistence type="predicted"/>
<gene>
    <name evidence="1" type="ORF">HNQ94_002101</name>
</gene>
<reference evidence="1 2" key="1">
    <citation type="submission" date="2020-08" db="EMBL/GenBank/DDBJ databases">
        <title>Genomic Encyclopedia of Type Strains, Phase IV (KMG-IV): sequencing the most valuable type-strain genomes for metagenomic binning, comparative biology and taxonomic classification.</title>
        <authorList>
            <person name="Goeker M."/>
        </authorList>
    </citation>
    <scope>NUCLEOTIDE SEQUENCE [LARGE SCALE GENOMIC DNA]</scope>
    <source>
        <strain evidence="1 2">DSM 19612</strain>
    </source>
</reference>
<protein>
    <recommendedName>
        <fullName evidence="3">Sporulation histidine kinase inhibitor Sda</fullName>
    </recommendedName>
</protein>
<dbReference type="InterPro" id="IPR036916">
    <property type="entry name" value="Sda_sf"/>
</dbReference>
<organism evidence="1 2">
    <name type="scientific">Salirhabdus euzebyi</name>
    <dbReference type="NCBI Taxonomy" id="394506"/>
    <lineage>
        <taxon>Bacteria</taxon>
        <taxon>Bacillati</taxon>
        <taxon>Bacillota</taxon>
        <taxon>Bacilli</taxon>
        <taxon>Bacillales</taxon>
        <taxon>Bacillaceae</taxon>
        <taxon>Salirhabdus</taxon>
    </lineage>
</organism>
<evidence type="ECO:0000313" key="2">
    <source>
        <dbReference type="Proteomes" id="UP000581688"/>
    </source>
</evidence>
<dbReference type="Proteomes" id="UP000581688">
    <property type="component" value="Unassembled WGS sequence"/>
</dbReference>
<dbReference type="SUPFAM" id="SSF100985">
    <property type="entry name" value="Sporulation inhibitor Sda"/>
    <property type="match status" value="1"/>
</dbReference>
<accession>A0A841Q5Q3</accession>
<dbReference type="EMBL" id="JACHGH010000005">
    <property type="protein sequence ID" value="MBB6453652.1"/>
    <property type="molecule type" value="Genomic_DNA"/>
</dbReference>
<dbReference type="Pfam" id="PF08970">
    <property type="entry name" value="Sda"/>
    <property type="match status" value="1"/>
</dbReference>
<dbReference type="AlphaFoldDB" id="A0A841Q5Q3"/>
<sequence length="58" mass="6788">MSFPALTDDLLMEAYESAISLQLEDDFVHLLWREITRRGLRLDSRTSYLENITINISN</sequence>
<name>A0A841Q5Q3_9BACI</name>
<evidence type="ECO:0008006" key="3">
    <source>
        <dbReference type="Google" id="ProtNLM"/>
    </source>
</evidence>
<dbReference type="RefSeq" id="WP_174496000.1">
    <property type="nucleotide sequence ID" value="NZ_CADDWK010000005.1"/>
</dbReference>